<dbReference type="InterPro" id="IPR003741">
    <property type="entry name" value="LUD_dom"/>
</dbReference>
<evidence type="ECO:0000313" key="2">
    <source>
        <dbReference type="EMBL" id="BAU49935.1"/>
    </source>
</evidence>
<dbReference type="Pfam" id="PF02589">
    <property type="entry name" value="LUD_dom"/>
    <property type="match status" value="1"/>
</dbReference>
<dbReference type="PANTHER" id="PTHR43682">
    <property type="entry name" value="LACTATE UTILIZATION PROTEIN C"/>
    <property type="match status" value="1"/>
</dbReference>
<dbReference type="Gene3D" id="3.40.50.10420">
    <property type="entry name" value="NagB/RpiA/CoA transferase-like"/>
    <property type="match status" value="1"/>
</dbReference>
<dbReference type="KEGG" id="sva:SVA_3393"/>
<dbReference type="RefSeq" id="WP_096462282.1">
    <property type="nucleotide sequence ID" value="NZ_AP014936.1"/>
</dbReference>
<dbReference type="OrthoDB" id="9794157at2"/>
<protein>
    <submittedName>
        <fullName evidence="2">Membrane protein</fullName>
    </submittedName>
</protein>
<gene>
    <name evidence="2" type="ORF">SVA_3393</name>
</gene>
<dbReference type="EMBL" id="AP014936">
    <property type="protein sequence ID" value="BAU49935.1"/>
    <property type="molecule type" value="Genomic_DNA"/>
</dbReference>
<dbReference type="SUPFAM" id="SSF100950">
    <property type="entry name" value="NagB/RpiA/CoA transferase-like"/>
    <property type="match status" value="1"/>
</dbReference>
<evidence type="ECO:0000259" key="1">
    <source>
        <dbReference type="Pfam" id="PF02589"/>
    </source>
</evidence>
<keyword evidence="3" id="KW-1185">Reference proteome</keyword>
<sequence length="212" mass="22668">MSRERILERVRSRCRALAARKPIAPERATPARGPLPRRPDDLVDAFRAKARALASTVIGPVDAGKAPETVAMWLTETNLGKRAVIWPELAGMNWRTAGIDVEAREALGTDLVGITGAFCAVAETGTLVLLSGATTPATVSLLPETHVALVPLKRVVAYMEDAFDLLRRERGGPPRAINLVSGPSRTADVEQTVTLGAHGPYRVAVILVRGDP</sequence>
<name>A0A1C7AF90_9GAMM</name>
<proteinExistence type="predicted"/>
<dbReference type="InterPro" id="IPR037171">
    <property type="entry name" value="NagB/RpiA_transferase-like"/>
</dbReference>
<dbReference type="Proteomes" id="UP000218899">
    <property type="component" value="Chromosome"/>
</dbReference>
<dbReference type="PANTHER" id="PTHR43682:SF1">
    <property type="entry name" value="LACTATE UTILIZATION PROTEIN C"/>
    <property type="match status" value="1"/>
</dbReference>
<reference evidence="2 3" key="1">
    <citation type="submission" date="2015-08" db="EMBL/GenBank/DDBJ databases">
        <title>Complete genome sequence of Sulfurifustis variabilis.</title>
        <authorList>
            <person name="Miura A."/>
            <person name="Kojima H."/>
            <person name="Fukui M."/>
        </authorList>
    </citation>
    <scope>NUCLEOTIDE SEQUENCE [LARGE SCALE GENOMIC DNA]</scope>
    <source>
        <strain evidence="3">skN76</strain>
    </source>
</reference>
<dbReference type="AlphaFoldDB" id="A0A1C7AF90"/>
<evidence type="ECO:0000313" key="3">
    <source>
        <dbReference type="Proteomes" id="UP000218899"/>
    </source>
</evidence>
<accession>A0A1C7AF90</accession>
<organism evidence="2 3">
    <name type="scientific">Sulfurifustis variabilis</name>
    <dbReference type="NCBI Taxonomy" id="1675686"/>
    <lineage>
        <taxon>Bacteria</taxon>
        <taxon>Pseudomonadati</taxon>
        <taxon>Pseudomonadota</taxon>
        <taxon>Gammaproteobacteria</taxon>
        <taxon>Acidiferrobacterales</taxon>
        <taxon>Acidiferrobacteraceae</taxon>
        <taxon>Sulfurifustis</taxon>
    </lineage>
</organism>
<feature type="domain" description="LUD" evidence="1">
    <location>
        <begin position="95"/>
        <end position="208"/>
    </location>
</feature>
<dbReference type="InterPro" id="IPR024185">
    <property type="entry name" value="FTHF_cligase-like_sf"/>
</dbReference>